<keyword evidence="2" id="KW-1185">Reference proteome</keyword>
<dbReference type="AlphaFoldDB" id="A0A373FR62"/>
<sequence length="98" mass="11794">MRSCYTKYQPLFPTENFMAIIRKIRNSFSRHIKLRKVRSEINRMSSILGKRGSYFTSFAYTSITRLKAIKDVSAEEFEALVTQEVEKLHTRYREYRWS</sequence>
<dbReference type="EMBL" id="QURR01000002">
    <property type="protein sequence ID" value="RGE46664.1"/>
    <property type="molecule type" value="Genomic_DNA"/>
</dbReference>
<proteinExistence type="predicted"/>
<organism evidence="1 2">
    <name type="scientific">Comamonas testosteroni</name>
    <name type="common">Pseudomonas testosteroni</name>
    <dbReference type="NCBI Taxonomy" id="285"/>
    <lineage>
        <taxon>Bacteria</taxon>
        <taxon>Pseudomonadati</taxon>
        <taxon>Pseudomonadota</taxon>
        <taxon>Betaproteobacteria</taxon>
        <taxon>Burkholderiales</taxon>
        <taxon>Comamonadaceae</taxon>
        <taxon>Comamonas</taxon>
    </lineage>
</organism>
<evidence type="ECO:0000313" key="2">
    <source>
        <dbReference type="Proteomes" id="UP000261948"/>
    </source>
</evidence>
<name>A0A373FR62_COMTE</name>
<reference evidence="1 2" key="1">
    <citation type="submission" date="2018-08" db="EMBL/GenBank/DDBJ databases">
        <title>Comamonas testosteroni strain SWCO2.</title>
        <authorList>
            <person name="Jiang N."/>
            <person name="Zhang X.Z."/>
        </authorList>
    </citation>
    <scope>NUCLEOTIDE SEQUENCE [LARGE SCALE GENOMIC DNA]</scope>
    <source>
        <strain evidence="1 2">SWCO2</strain>
    </source>
</reference>
<protein>
    <submittedName>
        <fullName evidence="1">Uncharacterized protein</fullName>
    </submittedName>
</protein>
<accession>A0A373FR62</accession>
<dbReference type="Proteomes" id="UP000261948">
    <property type="component" value="Unassembled WGS sequence"/>
</dbReference>
<evidence type="ECO:0000313" key="1">
    <source>
        <dbReference type="EMBL" id="RGE46664.1"/>
    </source>
</evidence>
<comment type="caution">
    <text evidence="1">The sequence shown here is derived from an EMBL/GenBank/DDBJ whole genome shotgun (WGS) entry which is preliminary data.</text>
</comment>
<gene>
    <name evidence="1" type="ORF">DZC30_02490</name>
</gene>